<organism evidence="5 6">
    <name type="scientific">Candidatus Cohnella colombiensis</name>
    <dbReference type="NCBI Taxonomy" id="3121368"/>
    <lineage>
        <taxon>Bacteria</taxon>
        <taxon>Bacillati</taxon>
        <taxon>Bacillota</taxon>
        <taxon>Bacilli</taxon>
        <taxon>Bacillales</taxon>
        <taxon>Paenibacillaceae</taxon>
        <taxon>Cohnella</taxon>
    </lineage>
</organism>
<evidence type="ECO:0000313" key="6">
    <source>
        <dbReference type="Proteomes" id="UP001178662"/>
    </source>
</evidence>
<evidence type="ECO:0000256" key="3">
    <source>
        <dbReference type="ARBA" id="ARBA00048447"/>
    </source>
</evidence>
<evidence type="ECO:0000313" key="5">
    <source>
        <dbReference type="EMBL" id="WEK53591.1"/>
    </source>
</evidence>
<reference evidence="5" key="1">
    <citation type="submission" date="2023-03" db="EMBL/GenBank/DDBJ databases">
        <title>Andean soil-derived lignocellulolytic bacterial consortium as a source of novel taxa and putative plastic-active enzymes.</title>
        <authorList>
            <person name="Diaz-Garcia L."/>
            <person name="Chuvochina M."/>
            <person name="Feuerriegel G."/>
            <person name="Bunk B."/>
            <person name="Sproer C."/>
            <person name="Streit W.R."/>
            <person name="Rodriguez L.M."/>
            <person name="Overmann J."/>
            <person name="Jimenez D.J."/>
        </authorList>
    </citation>
    <scope>NUCLEOTIDE SEQUENCE</scope>
    <source>
        <strain evidence="5">MAG 2441</strain>
    </source>
</reference>
<dbReference type="Proteomes" id="UP001178662">
    <property type="component" value="Chromosome"/>
</dbReference>
<accession>A0AA95EVB7</accession>
<dbReference type="SUPFAM" id="SSF53167">
    <property type="entry name" value="Purine and uridine phosphorylases"/>
    <property type="match status" value="1"/>
</dbReference>
<evidence type="ECO:0000256" key="2">
    <source>
        <dbReference type="ARBA" id="ARBA00021980"/>
    </source>
</evidence>
<proteinExistence type="predicted"/>
<sequence length="225" mass="24967">MNVLDRFQSILPDLCLITDDPFRVKMIAAHSLDNVEIFTETRGQVGLTGTFNKVPIIVLSAGIGKTSTMAYLTELCLKNQIKRVVYFGDCITNSPSLPIGSIMLINKAYENGKCYDASEKMLQYTKAILRETNIKVHNCVTTTDDLYLIDKKYRISQDSKVLDFTTAPIYKLNETANGLEVLSVLTVCENMSTNETIGEAARQSGNHSAIQLALQTISFRANVLL</sequence>
<evidence type="ECO:0000259" key="4">
    <source>
        <dbReference type="Pfam" id="PF01048"/>
    </source>
</evidence>
<dbReference type="Gene3D" id="3.40.50.1580">
    <property type="entry name" value="Nucleoside phosphorylase domain"/>
    <property type="match status" value="1"/>
</dbReference>
<dbReference type="Pfam" id="PF01048">
    <property type="entry name" value="PNP_UDP_1"/>
    <property type="match status" value="1"/>
</dbReference>
<gene>
    <name evidence="5" type="ORF">P0Y55_13520</name>
</gene>
<dbReference type="InterPro" id="IPR000845">
    <property type="entry name" value="Nucleoside_phosphorylase_d"/>
</dbReference>
<evidence type="ECO:0000256" key="1">
    <source>
        <dbReference type="ARBA" id="ARBA00011888"/>
    </source>
</evidence>
<comment type="catalytic activity">
    <reaction evidence="3">
        <text>uridine + phosphate = alpha-D-ribose 1-phosphate + uracil</text>
        <dbReference type="Rhea" id="RHEA:24388"/>
        <dbReference type="ChEBI" id="CHEBI:16704"/>
        <dbReference type="ChEBI" id="CHEBI:17568"/>
        <dbReference type="ChEBI" id="CHEBI:43474"/>
        <dbReference type="ChEBI" id="CHEBI:57720"/>
        <dbReference type="EC" id="2.4.2.3"/>
    </reaction>
</comment>
<dbReference type="PANTHER" id="PTHR43691">
    <property type="entry name" value="URIDINE PHOSPHORYLASE"/>
    <property type="match status" value="1"/>
</dbReference>
<dbReference type="GO" id="GO:0004850">
    <property type="term" value="F:uridine phosphorylase activity"/>
    <property type="evidence" value="ECO:0007669"/>
    <property type="project" value="UniProtKB-EC"/>
</dbReference>
<dbReference type="PANTHER" id="PTHR43691:SF11">
    <property type="entry name" value="FI09636P-RELATED"/>
    <property type="match status" value="1"/>
</dbReference>
<dbReference type="InterPro" id="IPR035994">
    <property type="entry name" value="Nucleoside_phosphorylase_sf"/>
</dbReference>
<feature type="domain" description="Nucleoside phosphorylase" evidence="4">
    <location>
        <begin position="14"/>
        <end position="199"/>
    </location>
</feature>
<keyword evidence="6" id="KW-1185">Reference proteome</keyword>
<dbReference type="GO" id="GO:0005829">
    <property type="term" value="C:cytosol"/>
    <property type="evidence" value="ECO:0007669"/>
    <property type="project" value="TreeGrafter"/>
</dbReference>
<dbReference type="EC" id="2.4.2.3" evidence="1"/>
<protein>
    <recommendedName>
        <fullName evidence="2">Uridine phosphorylase</fullName>
        <ecNumber evidence="1">2.4.2.3</ecNumber>
    </recommendedName>
</protein>
<dbReference type="EMBL" id="CP119317">
    <property type="protein sequence ID" value="WEK53591.1"/>
    <property type="molecule type" value="Genomic_DNA"/>
</dbReference>
<name>A0AA95EVB7_9BACL</name>
<dbReference type="AlphaFoldDB" id="A0AA95EVB7"/>
<dbReference type="GO" id="GO:0009116">
    <property type="term" value="P:nucleoside metabolic process"/>
    <property type="evidence" value="ECO:0007669"/>
    <property type="project" value="InterPro"/>
</dbReference>